<organism evidence="2 3">
    <name type="scientific">Heterorhabditis bacteriophora</name>
    <name type="common">Entomopathogenic nematode worm</name>
    <dbReference type="NCBI Taxonomy" id="37862"/>
    <lineage>
        <taxon>Eukaryota</taxon>
        <taxon>Metazoa</taxon>
        <taxon>Ecdysozoa</taxon>
        <taxon>Nematoda</taxon>
        <taxon>Chromadorea</taxon>
        <taxon>Rhabditida</taxon>
        <taxon>Rhabditina</taxon>
        <taxon>Rhabditomorpha</taxon>
        <taxon>Strongyloidea</taxon>
        <taxon>Heterorhabditidae</taxon>
        <taxon>Heterorhabditis</taxon>
    </lineage>
</organism>
<keyword evidence="2" id="KW-1185">Reference proteome</keyword>
<protein>
    <submittedName>
        <fullName evidence="3">GOLD domain-containing protein</fullName>
    </submittedName>
</protein>
<keyword evidence="1" id="KW-0472">Membrane</keyword>
<sequence>MGQSHSINVTNENEVRQLQQKYNEQIEAEISLKNLQFAQERAVKLVELRERLAWEVIALGSMATLLLAAGSIYKRKVCSCI</sequence>
<dbReference type="GO" id="GO:0005886">
    <property type="term" value="C:plasma membrane"/>
    <property type="evidence" value="ECO:0007669"/>
    <property type="project" value="InterPro"/>
</dbReference>
<keyword evidence="1" id="KW-0812">Transmembrane</keyword>
<dbReference type="InterPro" id="IPR019319">
    <property type="entry name" value="Plg-R(KT)"/>
</dbReference>
<reference evidence="3" key="1">
    <citation type="submission" date="2016-11" db="UniProtKB">
        <authorList>
            <consortium name="WormBaseParasite"/>
        </authorList>
    </citation>
    <scope>IDENTIFICATION</scope>
</reference>
<proteinExistence type="predicted"/>
<dbReference type="AlphaFoldDB" id="A0A1I7WWQ5"/>
<dbReference type="WBParaSite" id="Hba_09591">
    <property type="protein sequence ID" value="Hba_09591"/>
    <property type="gene ID" value="Hba_09591"/>
</dbReference>
<name>A0A1I7WWQ5_HETBA</name>
<evidence type="ECO:0000256" key="1">
    <source>
        <dbReference type="SAM" id="Phobius"/>
    </source>
</evidence>
<dbReference type="Proteomes" id="UP000095283">
    <property type="component" value="Unplaced"/>
</dbReference>
<keyword evidence="1" id="KW-1133">Transmembrane helix</keyword>
<dbReference type="Pfam" id="PF10166">
    <property type="entry name" value="DUF2368"/>
    <property type="match status" value="1"/>
</dbReference>
<evidence type="ECO:0000313" key="3">
    <source>
        <dbReference type="WBParaSite" id="Hba_09591"/>
    </source>
</evidence>
<accession>A0A1I7WWQ5</accession>
<feature type="transmembrane region" description="Helical" evidence="1">
    <location>
        <begin position="52"/>
        <end position="73"/>
    </location>
</feature>
<evidence type="ECO:0000313" key="2">
    <source>
        <dbReference type="Proteomes" id="UP000095283"/>
    </source>
</evidence>